<evidence type="ECO:0000313" key="2">
    <source>
        <dbReference type="EMBL" id="MET3694725.1"/>
    </source>
</evidence>
<sequence length="489" mass="51665">MAINFNNTTYPPGFLGIDDGGVPAQRTFQVDAPSTYTVRVNGVVNQAGDTVTMTYGADAPAGYANRAVTLTASPLDNSTQILFTSTDIPPGETDAGTYRYLLSNTQVYGSPPPAGQTRTRFTADGDNNLNSYNVAAVPCFASGTLILTDRGEVAVEALAVGDSVVTASGARRPIVWIGQRSIDCTRHRIPDAIWPVRVLAGAFGEGLPQRDLWLSPDHAVRVSVLDEVLIPVKHLVNDATIAQVKTETVTYWHVELDAHDILVAEGLPTESFLDTGVRNGFENAGAFMALHPDFSPLSMDGFCLPLVQEGPIVDAVRVRLLARAAALGWTLTDTDDLHVLADGVAIQPERDGAVARFTIPAGTVEARLVSRSFVPERVRVGAGDGRRLGLPLRGLSAVDGAGVVRSLPVDHALLTDGYSFVQTAEGDAWRWTDGNATLPAALWAGTTEAVTLNVAIAVERGTLSAWQAPSAVDAITVAVDATTDAECAA</sequence>
<dbReference type="SUPFAM" id="SSF51294">
    <property type="entry name" value="Hedgehog/intein (Hint) domain"/>
    <property type="match status" value="1"/>
</dbReference>
<keyword evidence="3" id="KW-1185">Reference proteome</keyword>
<dbReference type="InterPro" id="IPR028992">
    <property type="entry name" value="Hedgehog/Intein_dom"/>
</dbReference>
<name>A0ABV2LDB9_9HYPH</name>
<evidence type="ECO:0000313" key="3">
    <source>
        <dbReference type="Proteomes" id="UP001549145"/>
    </source>
</evidence>
<comment type="caution">
    <text evidence="2">The sequence shown here is derived from an EMBL/GenBank/DDBJ whole genome shotgun (WGS) entry which is preliminary data.</text>
</comment>
<gene>
    <name evidence="2" type="ORF">ABID43_004288</name>
</gene>
<feature type="domain" description="Hedgehog/Intein (Hint)" evidence="1">
    <location>
        <begin position="138"/>
        <end position="275"/>
    </location>
</feature>
<protein>
    <recommendedName>
        <fullName evidence="1">Hedgehog/Intein (Hint) domain-containing protein</fullName>
    </recommendedName>
</protein>
<dbReference type="Gene3D" id="2.170.16.10">
    <property type="entry name" value="Hedgehog/Intein (Hint) domain"/>
    <property type="match status" value="1"/>
</dbReference>
<accession>A0ABV2LDB9</accession>
<dbReference type="Pfam" id="PF13403">
    <property type="entry name" value="Hint_2"/>
    <property type="match status" value="1"/>
</dbReference>
<proteinExistence type="predicted"/>
<organism evidence="2 3">
    <name type="scientific">Methylobacterium goesingense</name>
    <dbReference type="NCBI Taxonomy" id="243690"/>
    <lineage>
        <taxon>Bacteria</taxon>
        <taxon>Pseudomonadati</taxon>
        <taxon>Pseudomonadota</taxon>
        <taxon>Alphaproteobacteria</taxon>
        <taxon>Hyphomicrobiales</taxon>
        <taxon>Methylobacteriaceae</taxon>
        <taxon>Methylobacterium</taxon>
    </lineage>
</organism>
<reference evidence="2 3" key="1">
    <citation type="submission" date="2024-06" db="EMBL/GenBank/DDBJ databases">
        <title>Genomic Encyclopedia of Type Strains, Phase IV (KMG-IV): sequencing the most valuable type-strain genomes for metagenomic binning, comparative biology and taxonomic classification.</title>
        <authorList>
            <person name="Goeker M."/>
        </authorList>
    </citation>
    <scope>NUCLEOTIDE SEQUENCE [LARGE SCALE GENOMIC DNA]</scope>
    <source>
        <strain evidence="2 3">DSM 21331</strain>
    </source>
</reference>
<dbReference type="RefSeq" id="WP_238279764.1">
    <property type="nucleotide sequence ID" value="NZ_BPQL01000066.1"/>
</dbReference>
<dbReference type="EMBL" id="JBEPMM010000017">
    <property type="protein sequence ID" value="MET3694725.1"/>
    <property type="molecule type" value="Genomic_DNA"/>
</dbReference>
<dbReference type="Proteomes" id="UP001549145">
    <property type="component" value="Unassembled WGS sequence"/>
</dbReference>
<evidence type="ECO:0000259" key="1">
    <source>
        <dbReference type="Pfam" id="PF13403"/>
    </source>
</evidence>
<dbReference type="InterPro" id="IPR036844">
    <property type="entry name" value="Hint_dom_sf"/>
</dbReference>